<keyword evidence="1" id="KW-1133">Transmembrane helix</keyword>
<protein>
    <submittedName>
        <fullName evidence="2">Uncharacterized protein</fullName>
    </submittedName>
</protein>
<accession>A0A855G7A8</accession>
<keyword evidence="1" id="KW-0472">Membrane</keyword>
<comment type="caution">
    <text evidence="2">The sequence shown here is derived from an EMBL/GenBank/DDBJ whole genome shotgun (WGS) entry which is preliminary data.</text>
</comment>
<dbReference type="AlphaFoldDB" id="A0A855G7A8"/>
<evidence type="ECO:0000313" key="2">
    <source>
        <dbReference type="EMBL" id="PIT59815.1"/>
    </source>
</evidence>
<dbReference type="Proteomes" id="UP000230463">
    <property type="component" value="Unassembled WGS sequence"/>
</dbReference>
<gene>
    <name evidence="2" type="ORF">BHC57_05895</name>
</gene>
<organism evidence="2 3">
    <name type="scientific">Snodgrassella alvi</name>
    <dbReference type="NCBI Taxonomy" id="1196083"/>
    <lineage>
        <taxon>Bacteria</taxon>
        <taxon>Pseudomonadati</taxon>
        <taxon>Pseudomonadota</taxon>
        <taxon>Betaproteobacteria</taxon>
        <taxon>Neisseriales</taxon>
        <taxon>Neisseriaceae</taxon>
        <taxon>Snodgrassella</taxon>
    </lineage>
</organism>
<dbReference type="EMBL" id="MEIU01000057">
    <property type="protein sequence ID" value="PIT59815.1"/>
    <property type="molecule type" value="Genomic_DNA"/>
</dbReference>
<keyword evidence="1" id="KW-0812">Transmembrane</keyword>
<sequence length="120" mass="13366">MPALADGKLELATPAYRLCAITINQLFQYIIFLPISIYSLSALFEAMEEEYDSDELTEFFLDWLTLPQTLTIICLTIMALIIFMGGSTNTVSYLLTAATEAGLISKWPYRPVKPACTLSV</sequence>
<feature type="transmembrane region" description="Helical" evidence="1">
    <location>
        <begin position="64"/>
        <end position="84"/>
    </location>
</feature>
<feature type="transmembrane region" description="Helical" evidence="1">
    <location>
        <begin position="26"/>
        <end position="44"/>
    </location>
</feature>
<reference evidence="2 3" key="1">
    <citation type="journal article" date="2017" name="MBio">
        <title>Type VI secretion-mediated competition in the bee gut microbiome.</title>
        <authorList>
            <person name="Steele M.I."/>
            <person name="Kwong W.K."/>
            <person name="Powell J.E."/>
            <person name="Whiteley M."/>
            <person name="Moran N.A."/>
        </authorList>
    </citation>
    <scope>NUCLEOTIDE SEQUENCE [LARGE SCALE GENOMIC DNA]</scope>
    <source>
        <strain evidence="2 3">HK3</strain>
    </source>
</reference>
<evidence type="ECO:0000313" key="3">
    <source>
        <dbReference type="Proteomes" id="UP000230463"/>
    </source>
</evidence>
<name>A0A855G7A8_9NEIS</name>
<evidence type="ECO:0000256" key="1">
    <source>
        <dbReference type="SAM" id="Phobius"/>
    </source>
</evidence>
<proteinExistence type="predicted"/>